<sequence>MIRNISKRWRELSGQNDWASLLQPLDLDLRRYIIHYGELAQATYDTFNSQRASKYEGNSRYREKDLFSKVGLYTANPFRYNITKFLYAMSGIEVPEAFIVKPLSAEAWDKESNWMGFVAVATDGGRDVLGRRDIVISWRGTIQVSEWESDFNFPLVPATKILGDLGDPMVHAGWLSIYTSADPESVYNKMSARQQVLDEVQRLLEEFKDEEISITITGHSLGAALGTLNAVDIVTNGLNKNKAQPGAQPCPVTAFLFASPHVGDTGFRTVFQSQENLHLLRVRNVPDVIPTYPMVRYTDVGEELQLDNRRSPYLKSPGNVETWHNLEGYLHGVAGTHGAKGKFCLEVKRDISLVNKSSDMLKDKFMVPNSWWCMRNKGMVQQKDRSWKLDDHDV</sequence>
<evidence type="ECO:0000313" key="9">
    <source>
        <dbReference type="Proteomes" id="UP000515151"/>
    </source>
</evidence>
<evidence type="ECO:0000256" key="1">
    <source>
        <dbReference type="ARBA" id="ARBA00010701"/>
    </source>
</evidence>
<dbReference type="GO" id="GO:0016042">
    <property type="term" value="P:lipid catabolic process"/>
    <property type="evidence" value="ECO:0007669"/>
    <property type="project" value="UniProtKB-UniRule"/>
</dbReference>
<keyword evidence="4 5" id="KW-0443">Lipid metabolism</keyword>
<name>A0A218WLH9_PUNGR</name>
<dbReference type="FunFam" id="3.40.50.1820:FF:000065">
    <property type="entry name" value="Phospholipase A1-II 3"/>
    <property type="match status" value="1"/>
</dbReference>
<dbReference type="GO" id="GO:0008970">
    <property type="term" value="F:phospholipase A1 activity"/>
    <property type="evidence" value="ECO:0007669"/>
    <property type="project" value="UniProtKB-UniRule"/>
</dbReference>
<evidence type="ECO:0000256" key="3">
    <source>
        <dbReference type="ARBA" id="ARBA00022963"/>
    </source>
</evidence>
<dbReference type="RefSeq" id="XP_031389981.1">
    <property type="nucleotide sequence ID" value="XM_031534121.1"/>
</dbReference>
<keyword evidence="2 5" id="KW-0378">Hydrolase</keyword>
<dbReference type="InterPro" id="IPR002921">
    <property type="entry name" value="Fungal_lipase-type"/>
</dbReference>
<reference evidence="10" key="4">
    <citation type="submission" date="2025-04" db="UniProtKB">
        <authorList>
            <consortium name="RefSeq"/>
        </authorList>
    </citation>
    <scope>IDENTIFICATION</scope>
    <source>
        <tissue evidence="10">Leaf</tissue>
    </source>
</reference>
<dbReference type="PANTHER" id="PTHR31828">
    <property type="entry name" value="PHOSPHOLIPASE A1-IIGAMMA"/>
    <property type="match status" value="1"/>
</dbReference>
<gene>
    <name evidence="10" type="primary">LOC116202540</name>
    <name evidence="7" type="ORF">CDL15_Pgr001472</name>
</gene>
<dbReference type="AlphaFoldDB" id="A0A218WLH9"/>
<dbReference type="InterPro" id="IPR029058">
    <property type="entry name" value="AB_hydrolase_fold"/>
</dbReference>
<comment type="function">
    <text evidence="5">Acylhydrolase that catalyzes the hydrolysis of phospholipids at the sn-1 position.</text>
</comment>
<dbReference type="Gene3D" id="3.40.50.1820">
    <property type="entry name" value="alpha/beta hydrolase"/>
    <property type="match status" value="1"/>
</dbReference>
<dbReference type="SUPFAM" id="SSF53474">
    <property type="entry name" value="alpha/beta-Hydrolases"/>
    <property type="match status" value="1"/>
</dbReference>
<protein>
    <recommendedName>
        <fullName evidence="5">Phospholipase A1</fullName>
        <ecNumber evidence="5">3.1.1.-</ecNumber>
    </recommendedName>
</protein>
<proteinExistence type="inferred from homology"/>
<evidence type="ECO:0000256" key="4">
    <source>
        <dbReference type="ARBA" id="ARBA00023098"/>
    </source>
</evidence>
<dbReference type="GO" id="GO:0005737">
    <property type="term" value="C:cytoplasm"/>
    <property type="evidence" value="ECO:0007669"/>
    <property type="project" value="UniProtKB-ARBA"/>
</dbReference>
<dbReference type="EMBL" id="MTKT01003953">
    <property type="protein sequence ID" value="OWM73358.1"/>
    <property type="molecule type" value="Genomic_DNA"/>
</dbReference>
<dbReference type="CDD" id="cd00519">
    <property type="entry name" value="Lipase_3"/>
    <property type="match status" value="1"/>
</dbReference>
<keyword evidence="3 5" id="KW-0442">Lipid degradation</keyword>
<evidence type="ECO:0000313" key="10">
    <source>
        <dbReference type="RefSeq" id="XP_031389981.1"/>
    </source>
</evidence>
<feature type="domain" description="Fungal lipase-type" evidence="6">
    <location>
        <begin position="135"/>
        <end position="295"/>
    </location>
</feature>
<reference evidence="9" key="3">
    <citation type="journal article" date="2020" name="Plant Biotechnol. J.">
        <title>The pomegranate (Punica granatum L.) draft genome dissects genetic divergence between soft- and hard-seeded cultivars.</title>
        <authorList>
            <person name="Luo X."/>
            <person name="Li H."/>
            <person name="Wu Z."/>
            <person name="Yao W."/>
            <person name="Zhao P."/>
            <person name="Cao D."/>
            <person name="Yu H."/>
            <person name="Li K."/>
            <person name="Poudel K."/>
            <person name="Zhao D."/>
            <person name="Zhang F."/>
            <person name="Xia X."/>
            <person name="Chen L."/>
            <person name="Wang Q."/>
            <person name="Jing D."/>
            <person name="Cao S."/>
        </authorList>
    </citation>
    <scope>NUCLEOTIDE SEQUENCE [LARGE SCALE GENOMIC DNA]</scope>
</reference>
<keyword evidence="9" id="KW-1185">Reference proteome</keyword>
<dbReference type="PANTHER" id="PTHR31828:SF1">
    <property type="entry name" value="PHOSPHOLIPASE A1-IIGAMMA"/>
    <property type="match status" value="1"/>
</dbReference>
<reference evidence="7" key="2">
    <citation type="submission" date="2017-06" db="EMBL/GenBank/DDBJ databases">
        <title>The pomegranate genome and the genomics of punicalagin biosynthesis.</title>
        <authorList>
            <person name="Xu C."/>
        </authorList>
    </citation>
    <scope>NUCLEOTIDE SEQUENCE [LARGE SCALE GENOMIC DNA]</scope>
    <source>
        <tissue evidence="7">Fresh leaf</tissue>
    </source>
</reference>
<evidence type="ECO:0000256" key="5">
    <source>
        <dbReference type="RuleBase" id="RU367093"/>
    </source>
</evidence>
<accession>A0A218WLH9</accession>
<organism evidence="7 8">
    <name type="scientific">Punica granatum</name>
    <name type="common">Pomegranate</name>
    <dbReference type="NCBI Taxonomy" id="22663"/>
    <lineage>
        <taxon>Eukaryota</taxon>
        <taxon>Viridiplantae</taxon>
        <taxon>Streptophyta</taxon>
        <taxon>Embryophyta</taxon>
        <taxon>Tracheophyta</taxon>
        <taxon>Spermatophyta</taxon>
        <taxon>Magnoliopsida</taxon>
        <taxon>eudicotyledons</taxon>
        <taxon>Gunneridae</taxon>
        <taxon>Pentapetalae</taxon>
        <taxon>rosids</taxon>
        <taxon>malvids</taxon>
        <taxon>Myrtales</taxon>
        <taxon>Lythraceae</taxon>
        <taxon>Punica</taxon>
    </lineage>
</organism>
<dbReference type="GeneID" id="116202540"/>
<reference evidence="8" key="1">
    <citation type="journal article" date="2017" name="Plant J.">
        <title>The pomegranate (Punica granatum L.) genome and the genomics of punicalagin biosynthesis.</title>
        <authorList>
            <person name="Qin G."/>
            <person name="Xu C."/>
            <person name="Ming R."/>
            <person name="Tang H."/>
            <person name="Guyot R."/>
            <person name="Kramer E.M."/>
            <person name="Hu Y."/>
            <person name="Yi X."/>
            <person name="Qi Y."/>
            <person name="Xu X."/>
            <person name="Gao Z."/>
            <person name="Pan H."/>
            <person name="Jian J."/>
            <person name="Tian Y."/>
            <person name="Yue Z."/>
            <person name="Xu Y."/>
        </authorList>
    </citation>
    <scope>NUCLEOTIDE SEQUENCE [LARGE SCALE GENOMIC DNA]</scope>
    <source>
        <strain evidence="8">cv. Dabenzi</strain>
    </source>
</reference>
<dbReference type="Proteomes" id="UP000515151">
    <property type="component" value="Chromosome 4"/>
</dbReference>
<comment type="similarity">
    <text evidence="1 5">Belongs to the AB hydrolase superfamily. Lipase family.</text>
</comment>
<dbReference type="OrthoDB" id="438440at2759"/>
<evidence type="ECO:0000313" key="7">
    <source>
        <dbReference type="EMBL" id="OWM73358.1"/>
    </source>
</evidence>
<dbReference type="Pfam" id="PF01764">
    <property type="entry name" value="Lipase_3"/>
    <property type="match status" value="1"/>
</dbReference>
<dbReference type="Proteomes" id="UP000197138">
    <property type="component" value="Unassembled WGS sequence"/>
</dbReference>
<evidence type="ECO:0000256" key="2">
    <source>
        <dbReference type="ARBA" id="ARBA00022801"/>
    </source>
</evidence>
<dbReference type="EC" id="3.1.1.-" evidence="5"/>
<evidence type="ECO:0000313" key="8">
    <source>
        <dbReference type="Proteomes" id="UP000197138"/>
    </source>
</evidence>
<dbReference type="InterPro" id="IPR033556">
    <property type="entry name" value="PLA"/>
</dbReference>
<evidence type="ECO:0000259" key="6">
    <source>
        <dbReference type="Pfam" id="PF01764"/>
    </source>
</evidence>